<comment type="caution">
    <text evidence="1">The sequence shown here is derived from an EMBL/GenBank/DDBJ whole genome shotgun (WGS) entry which is preliminary data.</text>
</comment>
<dbReference type="AlphaFoldDB" id="A0A916UHD3"/>
<accession>A0A916UHD3</accession>
<reference evidence="1" key="2">
    <citation type="submission" date="2020-09" db="EMBL/GenBank/DDBJ databases">
        <authorList>
            <person name="Sun Q."/>
            <person name="Zhou Y."/>
        </authorList>
    </citation>
    <scope>NUCLEOTIDE SEQUENCE</scope>
    <source>
        <strain evidence="1">CGMCC 1.12919</strain>
    </source>
</reference>
<dbReference type="RefSeq" id="WP_188610451.1">
    <property type="nucleotide sequence ID" value="NZ_BMGG01000006.1"/>
</dbReference>
<organism evidence="1 2">
    <name type="scientific">Chelatococcus reniformis</name>
    <dbReference type="NCBI Taxonomy" id="1494448"/>
    <lineage>
        <taxon>Bacteria</taxon>
        <taxon>Pseudomonadati</taxon>
        <taxon>Pseudomonadota</taxon>
        <taxon>Alphaproteobacteria</taxon>
        <taxon>Hyphomicrobiales</taxon>
        <taxon>Chelatococcaceae</taxon>
        <taxon>Chelatococcus</taxon>
    </lineage>
</organism>
<gene>
    <name evidence="1" type="ORF">GCM10010994_34760</name>
</gene>
<protein>
    <submittedName>
        <fullName evidence="1">Uncharacterized protein</fullName>
    </submittedName>
</protein>
<sequence length="604" mass="63792">MIVHGDRAWIEGGDAKLDGISRDLAAAASASGIGRHGRLVAAFIQATALVRGLADANPWRQPAAQRSAQQEAAMALLMRLAEAVCRSWESCFGDADLDVAAELGRLRALDLPRALVSWDADGFSHHRVYPEAHGQAASDFAASLRGHREPQCVIVVGIGGVGTGLAAIVAAALGAPPPFVVGPVADAPGSEPVLPADLFHAATADPARLIAIVDGGRPFDDGALRSVAAALVEAGVGADRIHLFPTELPAARGAGQRNAAGEGASWAASCEALPCHAVETEHLLLHAPNPRCRLAAWITDLTGPLTAPLEDLSYGRWRERRFRAPADWPPANPRQEQLKFLAESETGPWLVKFAGLGGEGLRKAALAEALAEAGFTPAVAGFRHGFIVERWIDQSGALELPPSARPAFIAHLGRYLGFRAGHLPLPEGFVCTPLDELLVMARRNTASGLGEAAGEALAEGLHREVGRLERMVRPAAIDGRLQRWEWLVLPDGGLLKADAVDHHAGPELVSGQDIAWDVAGAICEFDLTEPEQALLVAELTQSAQIEVSAALTAFLLPCYAAYQLGQAVMGAAAVAGSEDESVRMRALSLRYARRLERLVPAPRP</sequence>
<evidence type="ECO:0000313" key="1">
    <source>
        <dbReference type="EMBL" id="GGC73406.1"/>
    </source>
</evidence>
<dbReference type="Proteomes" id="UP000637002">
    <property type="component" value="Unassembled WGS sequence"/>
</dbReference>
<name>A0A916UHD3_9HYPH</name>
<proteinExistence type="predicted"/>
<dbReference type="EMBL" id="BMGG01000006">
    <property type="protein sequence ID" value="GGC73406.1"/>
    <property type="molecule type" value="Genomic_DNA"/>
</dbReference>
<evidence type="ECO:0000313" key="2">
    <source>
        <dbReference type="Proteomes" id="UP000637002"/>
    </source>
</evidence>
<keyword evidence="2" id="KW-1185">Reference proteome</keyword>
<reference evidence="1" key="1">
    <citation type="journal article" date="2014" name="Int. J. Syst. Evol. Microbiol.">
        <title>Complete genome sequence of Corynebacterium casei LMG S-19264T (=DSM 44701T), isolated from a smear-ripened cheese.</title>
        <authorList>
            <consortium name="US DOE Joint Genome Institute (JGI-PGF)"/>
            <person name="Walter F."/>
            <person name="Albersmeier A."/>
            <person name="Kalinowski J."/>
            <person name="Ruckert C."/>
        </authorList>
    </citation>
    <scope>NUCLEOTIDE SEQUENCE</scope>
    <source>
        <strain evidence="1">CGMCC 1.12919</strain>
    </source>
</reference>